<name>A0ACC1X2C9_MELAZ</name>
<gene>
    <name evidence="1" type="ORF">OWV82_022093</name>
</gene>
<protein>
    <submittedName>
        <fullName evidence="1">4Fe-4S ferredoxin, iron-sulfur binding, conserved site-containing protein</fullName>
    </submittedName>
</protein>
<comment type="caution">
    <text evidence="1">The sequence shown here is derived from an EMBL/GenBank/DDBJ whole genome shotgun (WGS) entry which is preliminary data.</text>
</comment>
<evidence type="ECO:0000313" key="1">
    <source>
        <dbReference type="EMBL" id="KAJ4705299.1"/>
    </source>
</evidence>
<sequence>MLLVLIVGFYIWIDEENAITRYFDTVVVGSGYGGSVAALRMAMAGIKLCLLEKGRQWGVRHCPADSLKLMSAVRMENRNVGFSFSPKDDLFQVILSSFMLYGCFCKTLGRELGNAGVMLPTPVRAKRNPKWPKECETDWDKCEASAAAMLRIQCSCQVSCCQSHGRTGVFGTNEILFQSQMRGLKLSEALGSGFSCNGNTVAYLAGSPALPSSYVLDRKEIPEKPFQLRPGPAISSSYTSSLGFAIQTAVLPTAYPYLLFKGITTYGWPTDYWLFHGIIDKLKHFIGFNSSQAMMLNAIGYNESDGQITFEKSTNKSCFSPPQNPLRPHKIKAFQKLTKKFGGIIRILINGIQLLENHIRY</sequence>
<dbReference type="EMBL" id="CM051405">
    <property type="protein sequence ID" value="KAJ4705299.1"/>
    <property type="molecule type" value="Genomic_DNA"/>
</dbReference>
<reference evidence="1 2" key="1">
    <citation type="journal article" date="2023" name="Science">
        <title>Complex scaffold remodeling in plant triterpene biosynthesis.</title>
        <authorList>
            <person name="De La Pena R."/>
            <person name="Hodgson H."/>
            <person name="Liu J.C."/>
            <person name="Stephenson M.J."/>
            <person name="Martin A.C."/>
            <person name="Owen C."/>
            <person name="Harkess A."/>
            <person name="Leebens-Mack J."/>
            <person name="Jimenez L.E."/>
            <person name="Osbourn A."/>
            <person name="Sattely E.S."/>
        </authorList>
    </citation>
    <scope>NUCLEOTIDE SEQUENCE [LARGE SCALE GENOMIC DNA]</scope>
    <source>
        <strain evidence="2">cv. JPN11</strain>
        <tissue evidence="1">Leaf</tissue>
    </source>
</reference>
<accession>A0ACC1X2C9</accession>
<organism evidence="1 2">
    <name type="scientific">Melia azedarach</name>
    <name type="common">Chinaberry tree</name>
    <dbReference type="NCBI Taxonomy" id="155640"/>
    <lineage>
        <taxon>Eukaryota</taxon>
        <taxon>Viridiplantae</taxon>
        <taxon>Streptophyta</taxon>
        <taxon>Embryophyta</taxon>
        <taxon>Tracheophyta</taxon>
        <taxon>Spermatophyta</taxon>
        <taxon>Magnoliopsida</taxon>
        <taxon>eudicotyledons</taxon>
        <taxon>Gunneridae</taxon>
        <taxon>Pentapetalae</taxon>
        <taxon>rosids</taxon>
        <taxon>malvids</taxon>
        <taxon>Sapindales</taxon>
        <taxon>Meliaceae</taxon>
        <taxon>Melia</taxon>
    </lineage>
</organism>
<keyword evidence="2" id="KW-1185">Reference proteome</keyword>
<evidence type="ECO:0000313" key="2">
    <source>
        <dbReference type="Proteomes" id="UP001164539"/>
    </source>
</evidence>
<dbReference type="Proteomes" id="UP001164539">
    <property type="component" value="Chromosome 12"/>
</dbReference>
<proteinExistence type="predicted"/>